<accession>A0ABR6B9Q6</accession>
<evidence type="ECO:0000259" key="1">
    <source>
        <dbReference type="Pfam" id="PF13539"/>
    </source>
</evidence>
<protein>
    <recommendedName>
        <fullName evidence="1">Peptidase M15C domain-containing protein</fullName>
    </recommendedName>
</protein>
<sequence length="171" mass="18018">MLTGEHSANGWAIEKGADIGGSIWTRPIPGSPVTAALRIGDVAVVLVHVVRRFHYEIGTLNRGEVVGYKSPSTVTGYETNHASGTAVDIRPGWYPPGVRGGFLPHELTVLRDVLGDCEGVVGWGGDRSHPDEGHFQIEVGPGDPRLAKVAAKIRGWNNSPGKGAGVLIAIS</sequence>
<feature type="domain" description="Peptidase M15C" evidence="1">
    <location>
        <begin position="78"/>
        <end position="137"/>
    </location>
</feature>
<comment type="caution">
    <text evidence="2">The sequence shown here is derived from an EMBL/GenBank/DDBJ whole genome shotgun (WGS) entry which is preliminary data.</text>
</comment>
<evidence type="ECO:0000313" key="3">
    <source>
        <dbReference type="Proteomes" id="UP000517916"/>
    </source>
</evidence>
<dbReference type="RefSeq" id="WP_318295886.1">
    <property type="nucleotide sequence ID" value="NZ_BAAABQ010000041.1"/>
</dbReference>
<organism evidence="2 3">
    <name type="scientific">Kutzneria viridogrisea</name>
    <dbReference type="NCBI Taxonomy" id="47990"/>
    <lineage>
        <taxon>Bacteria</taxon>
        <taxon>Bacillati</taxon>
        <taxon>Actinomycetota</taxon>
        <taxon>Actinomycetes</taxon>
        <taxon>Pseudonocardiales</taxon>
        <taxon>Pseudonocardiaceae</taxon>
        <taxon>Kutzneria</taxon>
    </lineage>
</organism>
<proteinExistence type="predicted"/>
<evidence type="ECO:0000313" key="2">
    <source>
        <dbReference type="EMBL" id="MBA8923550.1"/>
    </source>
</evidence>
<keyword evidence="3" id="KW-1185">Reference proteome</keyword>
<name>A0ABR6B9Q6_9PSEU</name>
<dbReference type="InterPro" id="IPR039561">
    <property type="entry name" value="Peptidase_M15C"/>
</dbReference>
<gene>
    <name evidence="2" type="ORF">BC739_000747</name>
</gene>
<dbReference type="Pfam" id="PF13539">
    <property type="entry name" value="Peptidase_M15_4"/>
    <property type="match status" value="1"/>
</dbReference>
<reference evidence="2 3" key="1">
    <citation type="submission" date="2020-08" db="EMBL/GenBank/DDBJ databases">
        <title>Genomic Encyclopedia of Archaeal and Bacterial Type Strains, Phase II (KMG-II): from individual species to whole genera.</title>
        <authorList>
            <person name="Goeker M."/>
        </authorList>
    </citation>
    <scope>NUCLEOTIDE SEQUENCE [LARGE SCALE GENOMIC DNA]</scope>
    <source>
        <strain evidence="2 3">DSM 43850</strain>
    </source>
</reference>
<dbReference type="Proteomes" id="UP000517916">
    <property type="component" value="Unassembled WGS sequence"/>
</dbReference>
<dbReference type="EMBL" id="JACJID010000001">
    <property type="protein sequence ID" value="MBA8923550.1"/>
    <property type="molecule type" value="Genomic_DNA"/>
</dbReference>